<comment type="caution">
    <text evidence="2">The sequence shown here is derived from an EMBL/GenBank/DDBJ whole genome shotgun (WGS) entry which is preliminary data.</text>
</comment>
<name>A0ABT3BC14_9RHOB</name>
<gene>
    <name evidence="2" type="ORF">MUB52_06670</name>
</gene>
<keyword evidence="1" id="KW-1133">Transmembrane helix</keyword>
<keyword evidence="1" id="KW-0812">Transmembrane</keyword>
<reference evidence="2 3" key="1">
    <citation type="submission" date="2022-04" db="EMBL/GenBank/DDBJ databases">
        <title>Roseobacter sp. WL0113 is a bacterium isolated from neritic sediment.</title>
        <authorList>
            <person name="Wang L."/>
            <person name="He W."/>
            <person name="Zhang D.-F."/>
        </authorList>
    </citation>
    <scope>NUCLEOTIDE SEQUENCE [LARGE SCALE GENOMIC DNA]</scope>
    <source>
        <strain evidence="2 3">WL0113</strain>
    </source>
</reference>
<keyword evidence="1" id="KW-0472">Membrane</keyword>
<sequence>MDDRKPAVTNINAILAKLRTDMTLTAPGWAFAAAAIVVLVLLGFALD</sequence>
<protein>
    <submittedName>
        <fullName evidence="2">Uncharacterized protein</fullName>
    </submittedName>
</protein>
<organism evidence="2 3">
    <name type="scientific">Roseobacter sinensis</name>
    <dbReference type="NCBI Taxonomy" id="2931391"/>
    <lineage>
        <taxon>Bacteria</taxon>
        <taxon>Pseudomonadati</taxon>
        <taxon>Pseudomonadota</taxon>
        <taxon>Alphaproteobacteria</taxon>
        <taxon>Rhodobacterales</taxon>
        <taxon>Roseobacteraceae</taxon>
        <taxon>Roseobacter</taxon>
    </lineage>
</organism>
<evidence type="ECO:0000313" key="2">
    <source>
        <dbReference type="EMBL" id="MCV3271105.1"/>
    </source>
</evidence>
<proteinExistence type="predicted"/>
<dbReference type="Proteomes" id="UP001208690">
    <property type="component" value="Unassembled WGS sequence"/>
</dbReference>
<evidence type="ECO:0000256" key="1">
    <source>
        <dbReference type="SAM" id="Phobius"/>
    </source>
</evidence>
<feature type="transmembrane region" description="Helical" evidence="1">
    <location>
        <begin position="28"/>
        <end position="46"/>
    </location>
</feature>
<dbReference type="RefSeq" id="WP_263843422.1">
    <property type="nucleotide sequence ID" value="NZ_JALIEB010000003.1"/>
</dbReference>
<evidence type="ECO:0000313" key="3">
    <source>
        <dbReference type="Proteomes" id="UP001208690"/>
    </source>
</evidence>
<keyword evidence="3" id="KW-1185">Reference proteome</keyword>
<accession>A0ABT3BC14</accession>
<dbReference type="EMBL" id="JALIEB010000003">
    <property type="protein sequence ID" value="MCV3271105.1"/>
    <property type="molecule type" value="Genomic_DNA"/>
</dbReference>